<reference evidence="4" key="1">
    <citation type="submission" date="2023-01" db="EMBL/GenBank/DDBJ databases">
        <title>Genome assembly of the deep-sea coral Lophelia pertusa.</title>
        <authorList>
            <person name="Herrera S."/>
            <person name="Cordes E."/>
        </authorList>
    </citation>
    <scope>NUCLEOTIDE SEQUENCE</scope>
    <source>
        <strain evidence="4">USNM1676648</strain>
        <tissue evidence="4">Polyp</tissue>
    </source>
</reference>
<feature type="domain" description="Fibrinogen C-terminal" evidence="3">
    <location>
        <begin position="301"/>
        <end position="417"/>
    </location>
</feature>
<dbReference type="Pfam" id="PF00147">
    <property type="entry name" value="Fibrinogen_C"/>
    <property type="match status" value="1"/>
</dbReference>
<dbReference type="InterPro" id="IPR014716">
    <property type="entry name" value="Fibrinogen_a/b/g_C_1"/>
</dbReference>
<evidence type="ECO:0008006" key="6">
    <source>
        <dbReference type="Google" id="ProtNLM"/>
    </source>
</evidence>
<dbReference type="SUPFAM" id="SSF56496">
    <property type="entry name" value="Fibrinogen C-terminal domain-like"/>
    <property type="match status" value="1"/>
</dbReference>
<evidence type="ECO:0000313" key="4">
    <source>
        <dbReference type="EMBL" id="KAJ7380454.1"/>
    </source>
</evidence>
<dbReference type="SMART" id="SM00186">
    <property type="entry name" value="FBG"/>
    <property type="match status" value="1"/>
</dbReference>
<dbReference type="Proteomes" id="UP001163046">
    <property type="component" value="Unassembled WGS sequence"/>
</dbReference>
<keyword evidence="1" id="KW-0677">Repeat</keyword>
<dbReference type="InterPro" id="IPR000421">
    <property type="entry name" value="FA58C"/>
</dbReference>
<name>A0A9W9ZI52_9CNID</name>
<protein>
    <recommendedName>
        <fullName evidence="6">F5/8 type C domain-containing protein</fullName>
    </recommendedName>
</protein>
<feature type="domain" description="F5/8 type C" evidence="2">
    <location>
        <begin position="24"/>
        <end position="177"/>
    </location>
</feature>
<evidence type="ECO:0000259" key="2">
    <source>
        <dbReference type="PROSITE" id="PS50022"/>
    </source>
</evidence>
<dbReference type="PROSITE" id="PS50022">
    <property type="entry name" value="FA58C_3"/>
    <property type="match status" value="1"/>
</dbReference>
<dbReference type="FunFam" id="2.60.120.260:FF:000016">
    <property type="entry name" value="Contactin-associated protein-like 4 isoform 1"/>
    <property type="match status" value="1"/>
</dbReference>
<proteinExistence type="predicted"/>
<evidence type="ECO:0000256" key="1">
    <source>
        <dbReference type="ARBA" id="ARBA00022737"/>
    </source>
</evidence>
<dbReference type="EMBL" id="MU826353">
    <property type="protein sequence ID" value="KAJ7380454.1"/>
    <property type="molecule type" value="Genomic_DNA"/>
</dbReference>
<dbReference type="OrthoDB" id="6071166at2759"/>
<gene>
    <name evidence="4" type="ORF">OS493_008912</name>
</gene>
<dbReference type="Gene3D" id="2.60.120.260">
    <property type="entry name" value="Galactose-binding domain-like"/>
    <property type="match status" value="1"/>
</dbReference>
<dbReference type="InterPro" id="IPR016187">
    <property type="entry name" value="CTDL_fold"/>
</dbReference>
<dbReference type="SUPFAM" id="SSF56436">
    <property type="entry name" value="C-type lectin-like"/>
    <property type="match status" value="1"/>
</dbReference>
<sequence length="481" mass="54577">MDWRTFLGSLNRKAQQEKFVKFQVSLSYQACKTGDIKGSQITASSNNLTVWNPIYGRLGQTQRSWCTSGTYMEYLQVDLVDIHTVTYIATQGNPKEEVWVTSYFIEYSADGQRWFQYKEDDGIQRVFSGNSDSNSVVRHRLLHPIQTRFVRLNILTAHSAYAPKKMAACLRMEIYGCRKELTELEKKKPKFGLIGPTELVTVTEAEVTIRGFYQYCWDDIMNSGVLSRQPHLMMFGECNCLATSVTPTCENVTQFETRFVAPKEPGTYTIMMGETEETGNGCGEEMKNVINLGTLQVRHQELQNDNGDEAFALYNLFRVATTEKNYRLMVDNYVGTAGDALGSLNGAFFSTYDKDNDRDNNKDCADDRNSAWWYKTCDTAKEISVDLNGFYSSGILWHGWSKDHLITSVTMKIRHKRDILCSEESCYTLSDHAKTWTDYVLSCPAGSTPVKINDQYEQDVVSGFSSSSPWIAIEIAGFNSN</sequence>
<evidence type="ECO:0000313" key="5">
    <source>
        <dbReference type="Proteomes" id="UP001163046"/>
    </source>
</evidence>
<dbReference type="AlphaFoldDB" id="A0A9W9ZI52"/>
<dbReference type="InterPro" id="IPR008979">
    <property type="entry name" value="Galactose-bd-like_sf"/>
</dbReference>
<dbReference type="Pfam" id="PF00754">
    <property type="entry name" value="F5_F8_type_C"/>
    <property type="match status" value="1"/>
</dbReference>
<comment type="caution">
    <text evidence="4">The sequence shown here is derived from an EMBL/GenBank/DDBJ whole genome shotgun (WGS) entry which is preliminary data.</text>
</comment>
<dbReference type="InterPro" id="IPR002181">
    <property type="entry name" value="Fibrinogen_a/b/g_C_dom"/>
</dbReference>
<dbReference type="PANTHER" id="PTHR24543">
    <property type="entry name" value="MULTICOPPER OXIDASE-RELATED"/>
    <property type="match status" value="1"/>
</dbReference>
<dbReference type="SMART" id="SM00231">
    <property type="entry name" value="FA58C"/>
    <property type="match status" value="1"/>
</dbReference>
<dbReference type="PROSITE" id="PS51406">
    <property type="entry name" value="FIBRINOGEN_C_2"/>
    <property type="match status" value="1"/>
</dbReference>
<dbReference type="InterPro" id="IPR036056">
    <property type="entry name" value="Fibrinogen-like_C"/>
</dbReference>
<keyword evidence="5" id="KW-1185">Reference proteome</keyword>
<evidence type="ECO:0000259" key="3">
    <source>
        <dbReference type="PROSITE" id="PS51406"/>
    </source>
</evidence>
<dbReference type="PROSITE" id="PS01285">
    <property type="entry name" value="FA58C_1"/>
    <property type="match status" value="1"/>
</dbReference>
<organism evidence="4 5">
    <name type="scientific">Desmophyllum pertusum</name>
    <dbReference type="NCBI Taxonomy" id="174260"/>
    <lineage>
        <taxon>Eukaryota</taxon>
        <taxon>Metazoa</taxon>
        <taxon>Cnidaria</taxon>
        <taxon>Anthozoa</taxon>
        <taxon>Hexacorallia</taxon>
        <taxon>Scleractinia</taxon>
        <taxon>Caryophylliina</taxon>
        <taxon>Caryophylliidae</taxon>
        <taxon>Desmophyllum</taxon>
    </lineage>
</organism>
<dbReference type="CDD" id="cd00057">
    <property type="entry name" value="FA58C"/>
    <property type="match status" value="1"/>
</dbReference>
<accession>A0A9W9ZI52</accession>
<dbReference type="Gene3D" id="3.90.215.10">
    <property type="entry name" value="Gamma Fibrinogen, chain A, domain 1"/>
    <property type="match status" value="1"/>
</dbReference>
<dbReference type="SUPFAM" id="SSF49785">
    <property type="entry name" value="Galactose-binding domain-like"/>
    <property type="match status" value="1"/>
</dbReference>